<feature type="domain" description="Nephrocystin 3-like N-terminal" evidence="4">
    <location>
        <begin position="52"/>
        <end position="214"/>
    </location>
</feature>
<dbReference type="PROSITE" id="PS50088">
    <property type="entry name" value="ANK_REPEAT"/>
    <property type="match status" value="1"/>
</dbReference>
<feature type="domain" description="GPI inositol-deacylase winged helix" evidence="3">
    <location>
        <begin position="336"/>
        <end position="409"/>
    </location>
</feature>
<dbReference type="InterPro" id="IPR027417">
    <property type="entry name" value="P-loop_NTPase"/>
</dbReference>
<dbReference type="PANTHER" id="PTHR10039:SF14">
    <property type="entry name" value="NACHT DOMAIN-CONTAINING PROTEIN"/>
    <property type="match status" value="1"/>
</dbReference>
<dbReference type="EMBL" id="MU855987">
    <property type="protein sequence ID" value="KAK3898167.1"/>
    <property type="molecule type" value="Genomic_DNA"/>
</dbReference>
<sequence length="1051" mass="114736">MDATLEYEAQKLTLQEHAPEADETLKTTRDEACPETYNSILATILQQTSEGSGICLVDQDDFMQWMDPADSTCGCLWLCGMPGSGKTYLTANIIRRLQQTNHPTLFAFLSHDQPQTKRDGPSILLSLLFQAVEADPSLKSMIPDPSWPDHATLLDRDYAFLRDSLCSVLLSMKPAFIVLDGLDEVGEAGWREVLGAVMEVKKKCKGVKVLVASRELEGVAGLLGGHGFATLRVDGQNEEDVEEFVRAESHELLLGLERGGAAEGELLAIREVLRSIVDKADGMLLYAKLALHAVNGCKTPTEFQSEIDSLPKGLDQVYGRLISSMEAKATTQNHVEAIRRVLMMAVCAGRPLREQELLQFLGVDTSTNGLAFSRTEHPNIVRDCGPILQVVDGVVRFIHLTAKEYLLREPGNNFPKLADAHLSAALACITYLSSTSLDILFPEPGGAAGITHRMLNGDFVFLTYAVTQYINHIKAWLDHKDPQDSTEAISAALHQLFNIRRNEGFKYPVPSETFLREFYTPEAMADYKHREGFIAKGPFNPEPPETLMSHFSPLGGNPALQRSLACTAAFVDVAKMGMVAVEESDDPSTNDPLTLFSALGEFRRNLEGGFCDDPDHSAACQCQRLEELYGPRRYYCSKLLCSGYLTGFPTKAACDRHVESHARDFKCPVEDCYAVDGGLSSISIRGRHMFCCHSDFNGADNGVGHLRVLHDAIRADDLPTVHTLLADGTVPIPKRHDYLATLSLAARHSSPAILTLLLDPDCSAIYTPPLTLPDLLAQCLTSAIEASNHPAIAHLLTLGADPLRKTFYSCPLDTALAQWDAALLRFLTRTCGVAIPPDHPNVCDTLFSAPHLAGLSVEELRRRFAEITPYLPAAGQGAYALAAVRAVATGSVALVRVGLEVGGDPDGRMVGMPSAVLMAAQMGWVGLVRVLLEHGADPNVLPGYPYSALFETVEKRGGESARVEMVRLFLEHGADPNLGGSPLYMAVQRGRARAVKMLLQHGADPVEAMKGRDVARLEGAGKVEAYFGMSWEEIVRRIQQGEDLEKVEVAR</sequence>
<accession>A0AAN6MD87</accession>
<proteinExistence type="predicted"/>
<evidence type="ECO:0000313" key="6">
    <source>
        <dbReference type="Proteomes" id="UP001303889"/>
    </source>
</evidence>
<protein>
    <recommendedName>
        <fullName evidence="7">NACHT domain-containing protein</fullName>
    </recommendedName>
</protein>
<dbReference type="SUPFAM" id="SSF48403">
    <property type="entry name" value="Ankyrin repeat"/>
    <property type="match status" value="1"/>
</dbReference>
<dbReference type="Gene3D" id="1.25.40.20">
    <property type="entry name" value="Ankyrin repeat-containing domain"/>
    <property type="match status" value="2"/>
</dbReference>
<feature type="repeat" description="ANK" evidence="2">
    <location>
        <begin position="978"/>
        <end position="1004"/>
    </location>
</feature>
<evidence type="ECO:0000259" key="4">
    <source>
        <dbReference type="Pfam" id="PF24883"/>
    </source>
</evidence>
<evidence type="ECO:0000313" key="5">
    <source>
        <dbReference type="EMBL" id="KAK3898167.1"/>
    </source>
</evidence>
<evidence type="ECO:0000256" key="2">
    <source>
        <dbReference type="PROSITE-ProRule" id="PRU00023"/>
    </source>
</evidence>
<gene>
    <name evidence="5" type="ORF">C8A05DRAFT_38248</name>
</gene>
<dbReference type="SUPFAM" id="SSF52540">
    <property type="entry name" value="P-loop containing nucleoside triphosphate hydrolases"/>
    <property type="match status" value="1"/>
</dbReference>
<dbReference type="Pfam" id="PF12796">
    <property type="entry name" value="Ank_2"/>
    <property type="match status" value="1"/>
</dbReference>
<dbReference type="Pfam" id="PF22939">
    <property type="entry name" value="WHD_GPIID"/>
    <property type="match status" value="1"/>
</dbReference>
<dbReference type="SMART" id="SM00248">
    <property type="entry name" value="ANK"/>
    <property type="match status" value="5"/>
</dbReference>
<keyword evidence="2" id="KW-0040">ANK repeat</keyword>
<dbReference type="InterPro" id="IPR036770">
    <property type="entry name" value="Ankyrin_rpt-contain_sf"/>
</dbReference>
<organism evidence="5 6">
    <name type="scientific">Staphylotrichum tortipilum</name>
    <dbReference type="NCBI Taxonomy" id="2831512"/>
    <lineage>
        <taxon>Eukaryota</taxon>
        <taxon>Fungi</taxon>
        <taxon>Dikarya</taxon>
        <taxon>Ascomycota</taxon>
        <taxon>Pezizomycotina</taxon>
        <taxon>Sordariomycetes</taxon>
        <taxon>Sordariomycetidae</taxon>
        <taxon>Sordariales</taxon>
        <taxon>Chaetomiaceae</taxon>
        <taxon>Staphylotrichum</taxon>
    </lineage>
</organism>
<dbReference type="Gene3D" id="3.40.50.300">
    <property type="entry name" value="P-loop containing nucleotide triphosphate hydrolases"/>
    <property type="match status" value="1"/>
</dbReference>
<dbReference type="Pfam" id="PF24883">
    <property type="entry name" value="NPHP3_N"/>
    <property type="match status" value="1"/>
</dbReference>
<keyword evidence="6" id="KW-1185">Reference proteome</keyword>
<evidence type="ECO:0000256" key="1">
    <source>
        <dbReference type="ARBA" id="ARBA00022737"/>
    </source>
</evidence>
<dbReference type="PANTHER" id="PTHR10039">
    <property type="entry name" value="AMELOGENIN"/>
    <property type="match status" value="1"/>
</dbReference>
<dbReference type="PROSITE" id="PS50297">
    <property type="entry name" value="ANK_REP_REGION"/>
    <property type="match status" value="1"/>
</dbReference>
<dbReference type="InterPro" id="IPR054471">
    <property type="entry name" value="GPIID_WHD"/>
</dbReference>
<keyword evidence="1" id="KW-0677">Repeat</keyword>
<dbReference type="InterPro" id="IPR056884">
    <property type="entry name" value="NPHP3-like_N"/>
</dbReference>
<comment type="caution">
    <text evidence="5">The sequence shown here is derived from an EMBL/GenBank/DDBJ whole genome shotgun (WGS) entry which is preliminary data.</text>
</comment>
<dbReference type="InterPro" id="IPR002110">
    <property type="entry name" value="Ankyrin_rpt"/>
</dbReference>
<evidence type="ECO:0008006" key="7">
    <source>
        <dbReference type="Google" id="ProtNLM"/>
    </source>
</evidence>
<reference evidence="5" key="2">
    <citation type="submission" date="2023-05" db="EMBL/GenBank/DDBJ databases">
        <authorList>
            <consortium name="Lawrence Berkeley National Laboratory"/>
            <person name="Steindorff A."/>
            <person name="Hensen N."/>
            <person name="Bonometti L."/>
            <person name="Westerberg I."/>
            <person name="Brannstrom I.O."/>
            <person name="Guillou S."/>
            <person name="Cros-Aarteil S."/>
            <person name="Calhoun S."/>
            <person name="Haridas S."/>
            <person name="Kuo A."/>
            <person name="Mondo S."/>
            <person name="Pangilinan J."/>
            <person name="Riley R."/>
            <person name="Labutti K."/>
            <person name="Andreopoulos B."/>
            <person name="Lipzen A."/>
            <person name="Chen C."/>
            <person name="Yanf M."/>
            <person name="Daum C."/>
            <person name="Ng V."/>
            <person name="Clum A."/>
            <person name="Ohm R."/>
            <person name="Martin F."/>
            <person name="Silar P."/>
            <person name="Natvig D."/>
            <person name="Lalanne C."/>
            <person name="Gautier V."/>
            <person name="Ament-Velasquez S.L."/>
            <person name="Kruys A."/>
            <person name="Hutchinson M.I."/>
            <person name="Powell A.J."/>
            <person name="Barry K."/>
            <person name="Miller A.N."/>
            <person name="Grigoriev I.V."/>
            <person name="Debuchy R."/>
            <person name="Gladieux P."/>
            <person name="Thoren M.H."/>
            <person name="Johannesson H."/>
        </authorList>
    </citation>
    <scope>NUCLEOTIDE SEQUENCE</scope>
    <source>
        <strain evidence="5">CBS 103.79</strain>
    </source>
</reference>
<dbReference type="Proteomes" id="UP001303889">
    <property type="component" value="Unassembled WGS sequence"/>
</dbReference>
<name>A0AAN6MD87_9PEZI</name>
<reference evidence="5" key="1">
    <citation type="journal article" date="2023" name="Mol. Phylogenet. Evol.">
        <title>Genome-scale phylogeny and comparative genomics of the fungal order Sordariales.</title>
        <authorList>
            <person name="Hensen N."/>
            <person name="Bonometti L."/>
            <person name="Westerberg I."/>
            <person name="Brannstrom I.O."/>
            <person name="Guillou S."/>
            <person name="Cros-Aarteil S."/>
            <person name="Calhoun S."/>
            <person name="Haridas S."/>
            <person name="Kuo A."/>
            <person name="Mondo S."/>
            <person name="Pangilinan J."/>
            <person name="Riley R."/>
            <person name="LaButti K."/>
            <person name="Andreopoulos B."/>
            <person name="Lipzen A."/>
            <person name="Chen C."/>
            <person name="Yan M."/>
            <person name="Daum C."/>
            <person name="Ng V."/>
            <person name="Clum A."/>
            <person name="Steindorff A."/>
            <person name="Ohm R.A."/>
            <person name="Martin F."/>
            <person name="Silar P."/>
            <person name="Natvig D.O."/>
            <person name="Lalanne C."/>
            <person name="Gautier V."/>
            <person name="Ament-Velasquez S.L."/>
            <person name="Kruys A."/>
            <person name="Hutchinson M.I."/>
            <person name="Powell A.J."/>
            <person name="Barry K."/>
            <person name="Miller A.N."/>
            <person name="Grigoriev I.V."/>
            <person name="Debuchy R."/>
            <person name="Gladieux P."/>
            <person name="Hiltunen Thoren M."/>
            <person name="Johannesson H."/>
        </authorList>
    </citation>
    <scope>NUCLEOTIDE SEQUENCE</scope>
    <source>
        <strain evidence="5">CBS 103.79</strain>
    </source>
</reference>
<dbReference type="AlphaFoldDB" id="A0AAN6MD87"/>
<evidence type="ECO:0000259" key="3">
    <source>
        <dbReference type="Pfam" id="PF22939"/>
    </source>
</evidence>